<keyword evidence="1" id="KW-0472">Membrane</keyword>
<accession>A0ABV6SKZ9</accession>
<keyword evidence="1" id="KW-0812">Transmembrane</keyword>
<keyword evidence="3" id="KW-1185">Reference proteome</keyword>
<dbReference type="EMBL" id="JBHLSS010000073">
    <property type="protein sequence ID" value="MFC0710210.1"/>
    <property type="molecule type" value="Genomic_DNA"/>
</dbReference>
<reference evidence="2 3" key="1">
    <citation type="submission" date="2024-09" db="EMBL/GenBank/DDBJ databases">
        <authorList>
            <person name="Sun Q."/>
            <person name="Mori K."/>
        </authorList>
    </citation>
    <scope>NUCLEOTIDE SEQUENCE [LARGE SCALE GENOMIC DNA]</scope>
    <source>
        <strain evidence="2 3">NCAIM B.01794</strain>
    </source>
</reference>
<evidence type="ECO:0000256" key="1">
    <source>
        <dbReference type="SAM" id="Phobius"/>
    </source>
</evidence>
<name>A0ABV6SKZ9_AZOPA</name>
<evidence type="ECO:0000313" key="3">
    <source>
        <dbReference type="Proteomes" id="UP001589891"/>
    </source>
</evidence>
<evidence type="ECO:0008006" key="4">
    <source>
        <dbReference type="Google" id="ProtNLM"/>
    </source>
</evidence>
<gene>
    <name evidence="2" type="ORF">ACFFGX_11800</name>
</gene>
<feature type="transmembrane region" description="Helical" evidence="1">
    <location>
        <begin position="16"/>
        <end position="35"/>
    </location>
</feature>
<dbReference type="Proteomes" id="UP001589891">
    <property type="component" value="Unassembled WGS sequence"/>
</dbReference>
<comment type="caution">
    <text evidence="2">The sequence shown here is derived from an EMBL/GenBank/DDBJ whole genome shotgun (WGS) entry which is preliminary data.</text>
</comment>
<organism evidence="2 3">
    <name type="scientific">Azorhizophilus paspali</name>
    <name type="common">Azotobacter paspali</name>
    <dbReference type="NCBI Taxonomy" id="69963"/>
    <lineage>
        <taxon>Bacteria</taxon>
        <taxon>Pseudomonadati</taxon>
        <taxon>Pseudomonadota</taxon>
        <taxon>Gammaproteobacteria</taxon>
        <taxon>Pseudomonadales</taxon>
        <taxon>Pseudomonadaceae</taxon>
        <taxon>Azorhizophilus</taxon>
    </lineage>
</organism>
<feature type="transmembrane region" description="Helical" evidence="1">
    <location>
        <begin position="47"/>
        <end position="65"/>
    </location>
</feature>
<protein>
    <recommendedName>
        <fullName evidence="4">Membrane transporter protein</fullName>
    </recommendedName>
</protein>
<proteinExistence type="predicted"/>
<evidence type="ECO:0000313" key="2">
    <source>
        <dbReference type="EMBL" id="MFC0710210.1"/>
    </source>
</evidence>
<sequence length="67" mass="7619">MPFVRSTICIRSDCRFASTLAALCLPANLLGFWLGVRLQRRVSDWQFRYLVLWLLFASGLVLGLSSL</sequence>
<dbReference type="RefSeq" id="WP_376946023.1">
    <property type="nucleotide sequence ID" value="NZ_CP171449.1"/>
</dbReference>
<keyword evidence="1" id="KW-1133">Transmembrane helix</keyword>